<name>A0A072U7G6_MEDTR</name>
<feature type="compositionally biased region" description="Polar residues" evidence="1">
    <location>
        <begin position="17"/>
        <end position="41"/>
    </location>
</feature>
<dbReference type="HOGENOM" id="CLU_2593430_0_0_1"/>
<reference evidence="2 4" key="2">
    <citation type="journal article" date="2014" name="BMC Genomics">
        <title>An improved genome release (version Mt4.0) for the model legume Medicago truncatula.</title>
        <authorList>
            <person name="Tang H."/>
            <person name="Krishnakumar V."/>
            <person name="Bidwell S."/>
            <person name="Rosen B."/>
            <person name="Chan A."/>
            <person name="Zhou S."/>
            <person name="Gentzbittel L."/>
            <person name="Childs K.L."/>
            <person name="Yandell M."/>
            <person name="Gundlach H."/>
            <person name="Mayer K.F."/>
            <person name="Schwartz D.C."/>
            <person name="Town C.D."/>
        </authorList>
    </citation>
    <scope>GENOME REANNOTATION</scope>
    <source>
        <strain evidence="2">A17</strain>
        <strain evidence="3 4">cv. Jemalong A17</strain>
    </source>
</reference>
<gene>
    <name evidence="2" type="ordered locus">MTR_6g033120</name>
</gene>
<accession>A0A072U7G6</accession>
<reference evidence="3" key="3">
    <citation type="submission" date="2015-04" db="UniProtKB">
        <authorList>
            <consortium name="EnsemblPlants"/>
        </authorList>
    </citation>
    <scope>IDENTIFICATION</scope>
    <source>
        <strain evidence="3">cv. Jemalong A17</strain>
    </source>
</reference>
<evidence type="ECO:0000256" key="1">
    <source>
        <dbReference type="SAM" id="MobiDB-lite"/>
    </source>
</evidence>
<keyword evidence="4" id="KW-1185">Reference proteome</keyword>
<dbReference type="Proteomes" id="UP000002051">
    <property type="component" value="Chromosome 6"/>
</dbReference>
<protein>
    <submittedName>
        <fullName evidence="2 3">Uncharacterized protein</fullName>
    </submittedName>
</protein>
<sequence>MEFFKTSWANLADQDLENQVNNEIQHGNTHQNNPTNEQMTDASHEEPFQVVRRRKKSKKASSSQHQTYQTSRVDKLNLGK</sequence>
<organism evidence="2 4">
    <name type="scientific">Medicago truncatula</name>
    <name type="common">Barrel medic</name>
    <name type="synonym">Medicago tribuloides</name>
    <dbReference type="NCBI Taxonomy" id="3880"/>
    <lineage>
        <taxon>Eukaryota</taxon>
        <taxon>Viridiplantae</taxon>
        <taxon>Streptophyta</taxon>
        <taxon>Embryophyta</taxon>
        <taxon>Tracheophyta</taxon>
        <taxon>Spermatophyta</taxon>
        <taxon>Magnoliopsida</taxon>
        <taxon>eudicotyledons</taxon>
        <taxon>Gunneridae</taxon>
        <taxon>Pentapetalae</taxon>
        <taxon>rosids</taxon>
        <taxon>fabids</taxon>
        <taxon>Fabales</taxon>
        <taxon>Fabaceae</taxon>
        <taxon>Papilionoideae</taxon>
        <taxon>50 kb inversion clade</taxon>
        <taxon>NPAAA clade</taxon>
        <taxon>Hologalegina</taxon>
        <taxon>IRL clade</taxon>
        <taxon>Trifolieae</taxon>
        <taxon>Medicago</taxon>
    </lineage>
</organism>
<dbReference type="AlphaFoldDB" id="A0A072U7G6"/>
<reference evidence="2 4" key="1">
    <citation type="journal article" date="2011" name="Nature">
        <title>The Medicago genome provides insight into the evolution of rhizobial symbioses.</title>
        <authorList>
            <person name="Young N.D."/>
            <person name="Debelle F."/>
            <person name="Oldroyd G.E."/>
            <person name="Geurts R."/>
            <person name="Cannon S.B."/>
            <person name="Udvardi M.K."/>
            <person name="Benedito V.A."/>
            <person name="Mayer K.F."/>
            <person name="Gouzy J."/>
            <person name="Schoof H."/>
            <person name="Van de Peer Y."/>
            <person name="Proost S."/>
            <person name="Cook D.R."/>
            <person name="Meyers B.C."/>
            <person name="Spannagl M."/>
            <person name="Cheung F."/>
            <person name="De Mita S."/>
            <person name="Krishnakumar V."/>
            <person name="Gundlach H."/>
            <person name="Zhou S."/>
            <person name="Mudge J."/>
            <person name="Bharti A.K."/>
            <person name="Murray J.D."/>
            <person name="Naoumkina M.A."/>
            <person name="Rosen B."/>
            <person name="Silverstein K.A."/>
            <person name="Tang H."/>
            <person name="Rombauts S."/>
            <person name="Zhao P.X."/>
            <person name="Zhou P."/>
            <person name="Barbe V."/>
            <person name="Bardou P."/>
            <person name="Bechner M."/>
            <person name="Bellec A."/>
            <person name="Berger A."/>
            <person name="Berges H."/>
            <person name="Bidwell S."/>
            <person name="Bisseling T."/>
            <person name="Choisne N."/>
            <person name="Couloux A."/>
            <person name="Denny R."/>
            <person name="Deshpande S."/>
            <person name="Dai X."/>
            <person name="Doyle J.J."/>
            <person name="Dudez A.M."/>
            <person name="Farmer A.D."/>
            <person name="Fouteau S."/>
            <person name="Franken C."/>
            <person name="Gibelin C."/>
            <person name="Gish J."/>
            <person name="Goldstein S."/>
            <person name="Gonzalez A.J."/>
            <person name="Green P.J."/>
            <person name="Hallab A."/>
            <person name="Hartog M."/>
            <person name="Hua A."/>
            <person name="Humphray S.J."/>
            <person name="Jeong D.H."/>
            <person name="Jing Y."/>
            <person name="Jocker A."/>
            <person name="Kenton S.M."/>
            <person name="Kim D.J."/>
            <person name="Klee K."/>
            <person name="Lai H."/>
            <person name="Lang C."/>
            <person name="Lin S."/>
            <person name="Macmil S.L."/>
            <person name="Magdelenat G."/>
            <person name="Matthews L."/>
            <person name="McCorrison J."/>
            <person name="Monaghan E.L."/>
            <person name="Mun J.H."/>
            <person name="Najar F.Z."/>
            <person name="Nicholson C."/>
            <person name="Noirot C."/>
            <person name="O'Bleness M."/>
            <person name="Paule C.R."/>
            <person name="Poulain J."/>
            <person name="Prion F."/>
            <person name="Qin B."/>
            <person name="Qu C."/>
            <person name="Retzel E.F."/>
            <person name="Riddle C."/>
            <person name="Sallet E."/>
            <person name="Samain S."/>
            <person name="Samson N."/>
            <person name="Sanders I."/>
            <person name="Saurat O."/>
            <person name="Scarpelli C."/>
            <person name="Schiex T."/>
            <person name="Segurens B."/>
            <person name="Severin A.J."/>
            <person name="Sherrier D.J."/>
            <person name="Shi R."/>
            <person name="Sims S."/>
            <person name="Singer S.R."/>
            <person name="Sinharoy S."/>
            <person name="Sterck L."/>
            <person name="Viollet A."/>
            <person name="Wang B.B."/>
            <person name="Wang K."/>
            <person name="Wang M."/>
            <person name="Wang X."/>
            <person name="Warfsmann J."/>
            <person name="Weissenbach J."/>
            <person name="White D.D."/>
            <person name="White J.D."/>
            <person name="Wiley G.B."/>
            <person name="Wincker P."/>
            <person name="Xing Y."/>
            <person name="Yang L."/>
            <person name="Yao Z."/>
            <person name="Ying F."/>
            <person name="Zhai J."/>
            <person name="Zhou L."/>
            <person name="Zuber A."/>
            <person name="Denarie J."/>
            <person name="Dixon R.A."/>
            <person name="May G.D."/>
            <person name="Schwartz D.C."/>
            <person name="Rogers J."/>
            <person name="Quetier F."/>
            <person name="Town C.D."/>
            <person name="Roe B.A."/>
        </authorList>
    </citation>
    <scope>NUCLEOTIDE SEQUENCE [LARGE SCALE GENOMIC DNA]</scope>
    <source>
        <strain evidence="2">A17</strain>
        <strain evidence="3 4">cv. Jemalong A17</strain>
    </source>
</reference>
<evidence type="ECO:0000313" key="3">
    <source>
        <dbReference type="EnsemblPlants" id="KEH25627"/>
    </source>
</evidence>
<evidence type="ECO:0000313" key="2">
    <source>
        <dbReference type="EMBL" id="KEH25627.1"/>
    </source>
</evidence>
<evidence type="ECO:0000313" key="4">
    <source>
        <dbReference type="Proteomes" id="UP000002051"/>
    </source>
</evidence>
<dbReference type="EnsemblPlants" id="KEH25627">
    <property type="protein sequence ID" value="KEH25627"/>
    <property type="gene ID" value="MTR_6g033120"/>
</dbReference>
<feature type="region of interest" description="Disordered" evidence="1">
    <location>
        <begin position="1"/>
        <end position="80"/>
    </location>
</feature>
<proteinExistence type="predicted"/>
<dbReference type="EMBL" id="CM001222">
    <property type="protein sequence ID" value="KEH25627.1"/>
    <property type="molecule type" value="Genomic_DNA"/>
</dbReference>